<protein>
    <submittedName>
        <fullName evidence="1">Uncharacterized protein</fullName>
    </submittedName>
</protein>
<dbReference type="InterPro" id="IPR010982">
    <property type="entry name" value="Lambda_DNA-bd_dom_sf"/>
</dbReference>
<evidence type="ECO:0000313" key="1">
    <source>
        <dbReference type="EMBL" id="GEO99446.1"/>
    </source>
</evidence>
<organism evidence="1 2">
    <name type="scientific">Methylobacterium haplocladii</name>
    <dbReference type="NCBI Taxonomy" id="1176176"/>
    <lineage>
        <taxon>Bacteria</taxon>
        <taxon>Pseudomonadati</taxon>
        <taxon>Pseudomonadota</taxon>
        <taxon>Alphaproteobacteria</taxon>
        <taxon>Hyphomicrobiales</taxon>
        <taxon>Methylobacteriaceae</taxon>
        <taxon>Methylobacterium</taxon>
    </lineage>
</organism>
<dbReference type="AlphaFoldDB" id="A0A512IP06"/>
<dbReference type="CDD" id="cd00093">
    <property type="entry name" value="HTH_XRE"/>
    <property type="match status" value="1"/>
</dbReference>
<dbReference type="GO" id="GO:0003677">
    <property type="term" value="F:DNA binding"/>
    <property type="evidence" value="ECO:0007669"/>
    <property type="project" value="InterPro"/>
</dbReference>
<name>A0A512IP06_9HYPH</name>
<dbReference type="EMBL" id="BJZT01000018">
    <property type="protein sequence ID" value="GEO99446.1"/>
    <property type="molecule type" value="Genomic_DNA"/>
</dbReference>
<proteinExistence type="predicted"/>
<dbReference type="Gene3D" id="1.10.260.40">
    <property type="entry name" value="lambda repressor-like DNA-binding domains"/>
    <property type="match status" value="1"/>
</dbReference>
<reference evidence="1 2" key="1">
    <citation type="submission" date="2019-07" db="EMBL/GenBank/DDBJ databases">
        <title>Whole genome shotgun sequence of Methylobacterium haplocladii NBRC 107714.</title>
        <authorList>
            <person name="Hosoyama A."/>
            <person name="Uohara A."/>
            <person name="Ohji S."/>
            <person name="Ichikawa N."/>
        </authorList>
    </citation>
    <scope>NUCLEOTIDE SEQUENCE [LARGE SCALE GENOMIC DNA]</scope>
    <source>
        <strain evidence="1 2">NBRC 107714</strain>
    </source>
</reference>
<dbReference type="SUPFAM" id="SSF47413">
    <property type="entry name" value="lambda repressor-like DNA-binding domains"/>
    <property type="match status" value="1"/>
</dbReference>
<evidence type="ECO:0000313" key="2">
    <source>
        <dbReference type="Proteomes" id="UP000321258"/>
    </source>
</evidence>
<comment type="caution">
    <text evidence="1">The sequence shown here is derived from an EMBL/GenBank/DDBJ whole genome shotgun (WGS) entry which is preliminary data.</text>
</comment>
<dbReference type="InterPro" id="IPR001387">
    <property type="entry name" value="Cro/C1-type_HTH"/>
</dbReference>
<keyword evidence="2" id="KW-1185">Reference proteome</keyword>
<dbReference type="Proteomes" id="UP000321258">
    <property type="component" value="Unassembled WGS sequence"/>
</dbReference>
<accession>A0A512IP06</accession>
<sequence>MGPQFLKTALGEELVVLSRRDYDVLLARLGDEDAEDRLLGEIADRAHADLASGKEFLLPVWFSDGLMANRNPLRTVREHFSRSSAKMAQVAGITEERLAGFEQGTALPPAETLDAISTDVGMDLRILRRMYVEGDA</sequence>
<gene>
    <name evidence="1" type="ORF">MHA02_18340</name>
</gene>